<evidence type="ECO:0000256" key="6">
    <source>
        <dbReference type="SAM" id="Phobius"/>
    </source>
</evidence>
<name>A0ABD4EGS6_STALU</name>
<keyword evidence="4 6" id="KW-1133">Transmembrane helix</keyword>
<keyword evidence="5 6" id="KW-0472">Membrane</keyword>
<feature type="transmembrane region" description="Helical" evidence="6">
    <location>
        <begin position="368"/>
        <end position="393"/>
    </location>
</feature>
<evidence type="ECO:0000256" key="1">
    <source>
        <dbReference type="ARBA" id="ARBA00004651"/>
    </source>
</evidence>
<evidence type="ECO:0000259" key="8">
    <source>
        <dbReference type="Pfam" id="PF13726"/>
    </source>
</evidence>
<feature type="transmembrane region" description="Helical" evidence="6">
    <location>
        <begin position="106"/>
        <end position="123"/>
    </location>
</feature>
<feature type="transmembrane region" description="Helical" evidence="6">
    <location>
        <begin position="265"/>
        <end position="283"/>
    </location>
</feature>
<feature type="transmembrane region" description="Helical" evidence="6">
    <location>
        <begin position="295"/>
        <end position="316"/>
    </location>
</feature>
<feature type="domain" description="Putative Na+/H+ antiporter N-terminal" evidence="8">
    <location>
        <begin position="10"/>
        <end position="96"/>
    </location>
</feature>
<reference evidence="9 10" key="1">
    <citation type="submission" date="2016-01" db="EMBL/GenBank/DDBJ databases">
        <authorList>
            <person name="Mitreva M."/>
            <person name="Pepin K.H."/>
            <person name="Mihindukulasuriya K.A."/>
            <person name="Fulton R."/>
            <person name="Fronick C."/>
            <person name="O'Laughlin M."/>
            <person name="Miner T."/>
            <person name="Herter B."/>
            <person name="Rosa B.A."/>
            <person name="Cordes M."/>
            <person name="Tomlinson C."/>
            <person name="Wollam A."/>
            <person name="Palsikar V.B."/>
            <person name="Mardis E.R."/>
            <person name="Wilson R.K."/>
        </authorList>
    </citation>
    <scope>NUCLEOTIDE SEQUENCE [LARGE SCALE GENOMIC DNA]</scope>
    <source>
        <strain evidence="9 10">MJR7738</strain>
    </source>
</reference>
<feature type="transmembrane region" description="Helical" evidence="6">
    <location>
        <begin position="155"/>
        <end position="178"/>
    </location>
</feature>
<dbReference type="InterPro" id="IPR052576">
    <property type="entry name" value="AA_Transporter-Related"/>
</dbReference>
<feature type="transmembrane region" description="Helical" evidence="6">
    <location>
        <begin position="428"/>
        <end position="445"/>
    </location>
</feature>
<protein>
    <submittedName>
        <fullName evidence="9">Na+/H+ antiporter family protein</fullName>
    </submittedName>
</protein>
<comment type="subcellular location">
    <subcellularLocation>
        <location evidence="1">Cell membrane</location>
        <topology evidence="1">Multi-pass membrane protein</topology>
    </subcellularLocation>
</comment>
<feature type="transmembrane region" description="Helical" evidence="6">
    <location>
        <begin position="66"/>
        <end position="85"/>
    </location>
</feature>
<feature type="transmembrane region" description="Helical" evidence="6">
    <location>
        <begin position="241"/>
        <end position="259"/>
    </location>
</feature>
<sequence length="446" mass="48234">MIKDVFFMINAVVIAVVLMIVLCLCRLNVVISLFISALVGGLISGMTLNKVVAVFAKNIVDGAEVALSYALLGGFAALISYSGITDYLVNKIIRAIHSENSRLSRIKVKVIIIVALLAMSIMSQNLIPVHIAFIPIVIPPLLSLFNDLRIDRRLIGLVIGFGLCWPYVLLPYGFGQIFHQIIQSGFSKAHHPIEFNMIWKAMLIPSMGYIAGLILGMIYYRKPRDYKRESYTDNEAGNTEIKPYVLGVTVVAILATFLVQTFTDSMIFGALAGVLVFFISRVYKWTELDSQFVEGIKIMSFIGVVILSANGFAGVMNETGDIQHLVSNLTQVTSGHKLLSIIIMYVIGLIVTLGIGSSFATIPIIATLFIPLGASLGLDTMALIALVGTAAALGDSGSPASDSTLGPTAGLDIDGQHDHIRDTCIPNFIFYNVPLIIFGTIAAMVL</sequence>
<dbReference type="GO" id="GO:0005886">
    <property type="term" value="C:plasma membrane"/>
    <property type="evidence" value="ECO:0007669"/>
    <property type="project" value="UniProtKB-SubCell"/>
</dbReference>
<dbReference type="Pfam" id="PF13726">
    <property type="entry name" value="Na_H_antiport_2"/>
    <property type="match status" value="1"/>
</dbReference>
<keyword evidence="3 6" id="KW-0812">Transmembrane</keyword>
<feature type="transmembrane region" description="Helical" evidence="6">
    <location>
        <begin position="6"/>
        <end position="24"/>
    </location>
</feature>
<feature type="transmembrane region" description="Helical" evidence="6">
    <location>
        <begin position="129"/>
        <end position="148"/>
    </location>
</feature>
<evidence type="ECO:0000256" key="3">
    <source>
        <dbReference type="ARBA" id="ARBA00022692"/>
    </source>
</evidence>
<dbReference type="InterPro" id="IPR018461">
    <property type="entry name" value="Na/H_Antiport_NhaC-like_C"/>
</dbReference>
<dbReference type="PANTHER" id="PTHR37821">
    <property type="entry name" value="AMINO ACID TRANSPORTER YUIF-RELATED"/>
    <property type="match status" value="1"/>
</dbReference>
<evidence type="ECO:0000256" key="2">
    <source>
        <dbReference type="ARBA" id="ARBA00022475"/>
    </source>
</evidence>
<dbReference type="AlphaFoldDB" id="A0ABD4EGS6"/>
<organism evidence="9 10">
    <name type="scientific">Staphylococcus lugdunensis</name>
    <dbReference type="NCBI Taxonomy" id="28035"/>
    <lineage>
        <taxon>Bacteria</taxon>
        <taxon>Bacillati</taxon>
        <taxon>Bacillota</taxon>
        <taxon>Bacilli</taxon>
        <taxon>Bacillales</taxon>
        <taxon>Staphylococcaceae</taxon>
        <taxon>Staphylococcus</taxon>
    </lineage>
</organism>
<accession>A0ABD4EGS6</accession>
<proteinExistence type="predicted"/>
<evidence type="ECO:0000313" key="9">
    <source>
        <dbReference type="EMBL" id="KXA39144.1"/>
    </source>
</evidence>
<dbReference type="Proteomes" id="UP000070063">
    <property type="component" value="Unassembled WGS sequence"/>
</dbReference>
<dbReference type="InterPro" id="IPR032813">
    <property type="entry name" value="Na_H_antiport_N"/>
</dbReference>
<dbReference type="Pfam" id="PF03553">
    <property type="entry name" value="Na_H_antiporter"/>
    <property type="match status" value="1"/>
</dbReference>
<evidence type="ECO:0000256" key="4">
    <source>
        <dbReference type="ARBA" id="ARBA00022989"/>
    </source>
</evidence>
<evidence type="ECO:0000256" key="5">
    <source>
        <dbReference type="ARBA" id="ARBA00023136"/>
    </source>
</evidence>
<feature type="transmembrane region" description="Helical" evidence="6">
    <location>
        <begin position="336"/>
        <end position="356"/>
    </location>
</feature>
<feature type="transmembrane region" description="Helical" evidence="6">
    <location>
        <begin position="198"/>
        <end position="220"/>
    </location>
</feature>
<dbReference type="PANTHER" id="PTHR37821:SF1">
    <property type="entry name" value="AMINO ACID TRANSPORTER YUIF-RELATED"/>
    <property type="match status" value="1"/>
</dbReference>
<feature type="domain" description="Na+/H+ antiporter NhaC-like C-terminal" evidence="7">
    <location>
        <begin position="158"/>
        <end position="439"/>
    </location>
</feature>
<keyword evidence="2" id="KW-1003">Cell membrane</keyword>
<dbReference type="EMBL" id="LRQI01000029">
    <property type="protein sequence ID" value="KXA39144.1"/>
    <property type="molecule type" value="Genomic_DNA"/>
</dbReference>
<evidence type="ECO:0000313" key="10">
    <source>
        <dbReference type="Proteomes" id="UP000070063"/>
    </source>
</evidence>
<evidence type="ECO:0000259" key="7">
    <source>
        <dbReference type="Pfam" id="PF03553"/>
    </source>
</evidence>
<gene>
    <name evidence="9" type="ORF">HMPREF3225_00775</name>
</gene>
<feature type="transmembrane region" description="Helical" evidence="6">
    <location>
        <begin position="29"/>
        <end position="46"/>
    </location>
</feature>
<comment type="caution">
    <text evidence="9">The sequence shown here is derived from an EMBL/GenBank/DDBJ whole genome shotgun (WGS) entry which is preliminary data.</text>
</comment>